<dbReference type="InterPro" id="IPR002347">
    <property type="entry name" value="SDR_fam"/>
</dbReference>
<dbReference type="Gene3D" id="3.40.50.720">
    <property type="entry name" value="NAD(P)-binding Rossmann-like Domain"/>
    <property type="match status" value="1"/>
</dbReference>
<dbReference type="Pfam" id="PF00106">
    <property type="entry name" value="adh_short"/>
    <property type="match status" value="1"/>
</dbReference>
<dbReference type="PANTHER" id="PTHR45458:SF1">
    <property type="entry name" value="SHORT CHAIN DEHYDROGENASE"/>
    <property type="match status" value="1"/>
</dbReference>
<dbReference type="GO" id="GO:0016616">
    <property type="term" value="F:oxidoreductase activity, acting on the CH-OH group of donors, NAD or NADP as acceptor"/>
    <property type="evidence" value="ECO:0007669"/>
    <property type="project" value="TreeGrafter"/>
</dbReference>
<dbReference type="Proteomes" id="UP000011014">
    <property type="component" value="Unassembled WGS sequence"/>
</dbReference>
<feature type="non-terminal residue" evidence="1">
    <location>
        <position position="99"/>
    </location>
</feature>
<evidence type="ECO:0000313" key="1">
    <source>
        <dbReference type="EMBL" id="CBY41152.1"/>
    </source>
</evidence>
<organism evidence="1">
    <name type="scientific">Oikopleura dioica</name>
    <name type="common">Tunicate</name>
    <dbReference type="NCBI Taxonomy" id="34765"/>
    <lineage>
        <taxon>Eukaryota</taxon>
        <taxon>Metazoa</taxon>
        <taxon>Chordata</taxon>
        <taxon>Tunicata</taxon>
        <taxon>Appendicularia</taxon>
        <taxon>Copelata</taxon>
        <taxon>Oikopleuridae</taxon>
        <taxon>Oikopleura</taxon>
    </lineage>
</organism>
<dbReference type="AlphaFoldDB" id="E4Z0C4"/>
<protein>
    <submittedName>
        <fullName evidence="1">Uncharacterized protein</fullName>
    </submittedName>
</protein>
<proteinExistence type="predicted"/>
<dbReference type="PRINTS" id="PR00081">
    <property type="entry name" value="GDHRDH"/>
</dbReference>
<gene>
    <name evidence="1" type="ORF">GSOID_T00023210001</name>
</gene>
<reference evidence="1" key="1">
    <citation type="journal article" date="2010" name="Science">
        <title>Plasticity of animal genome architecture unmasked by rapid evolution of a pelagic tunicate.</title>
        <authorList>
            <person name="Denoeud F."/>
            <person name="Henriet S."/>
            <person name="Mungpakdee S."/>
            <person name="Aury J.M."/>
            <person name="Da Silva C."/>
            <person name="Brinkmann H."/>
            <person name="Mikhaleva J."/>
            <person name="Olsen L.C."/>
            <person name="Jubin C."/>
            <person name="Canestro C."/>
            <person name="Bouquet J.M."/>
            <person name="Danks G."/>
            <person name="Poulain J."/>
            <person name="Campsteijn C."/>
            <person name="Adamski M."/>
            <person name="Cross I."/>
            <person name="Yadetie F."/>
            <person name="Muffato M."/>
            <person name="Louis A."/>
            <person name="Butcher S."/>
            <person name="Tsagkogeorga G."/>
            <person name="Konrad A."/>
            <person name="Singh S."/>
            <person name="Jensen M.F."/>
            <person name="Cong E.H."/>
            <person name="Eikeseth-Otteraa H."/>
            <person name="Noel B."/>
            <person name="Anthouard V."/>
            <person name="Porcel B.M."/>
            <person name="Kachouri-Lafond R."/>
            <person name="Nishino A."/>
            <person name="Ugolini M."/>
            <person name="Chourrout P."/>
            <person name="Nishida H."/>
            <person name="Aasland R."/>
            <person name="Huzurbazar S."/>
            <person name="Westhof E."/>
            <person name="Delsuc F."/>
            <person name="Lehrach H."/>
            <person name="Reinhardt R."/>
            <person name="Weissenbach J."/>
            <person name="Roy S.W."/>
            <person name="Artiguenave F."/>
            <person name="Postlethwait J.H."/>
            <person name="Manak J.R."/>
            <person name="Thompson E.M."/>
            <person name="Jaillon O."/>
            <person name="Du Pasquier L."/>
            <person name="Boudinot P."/>
            <person name="Liberles D.A."/>
            <person name="Volff J.N."/>
            <person name="Philippe H."/>
            <person name="Lenhard B."/>
            <person name="Roest Crollius H."/>
            <person name="Wincker P."/>
            <person name="Chourrout D."/>
        </authorList>
    </citation>
    <scope>NUCLEOTIDE SEQUENCE [LARGE SCALE GENOMIC DNA]</scope>
</reference>
<dbReference type="InterPro" id="IPR036291">
    <property type="entry name" value="NAD(P)-bd_dom_sf"/>
</dbReference>
<dbReference type="EMBL" id="FN656293">
    <property type="protein sequence ID" value="CBY41152.1"/>
    <property type="molecule type" value="Genomic_DNA"/>
</dbReference>
<dbReference type="InterPro" id="IPR052184">
    <property type="entry name" value="SDR_enzymes"/>
</dbReference>
<dbReference type="SUPFAM" id="SSF51735">
    <property type="entry name" value="NAD(P)-binding Rossmann-fold domains"/>
    <property type="match status" value="1"/>
</dbReference>
<name>E4Z0C4_OIKDI</name>
<sequence length="99" mass="10679">MAKVLIVGSNRGIGLELVRQFAARGDSVWAACRKASDSLKDLKNVTIVENIDIAKDEAVEQIKSNSSFPDAFDVVIANAGVLNRESFDDLPCSEGILNQ</sequence>
<accession>E4Z0C4</accession>
<dbReference type="PANTHER" id="PTHR45458">
    <property type="entry name" value="SHORT-CHAIN DEHYDROGENASE/REDUCTASE SDR"/>
    <property type="match status" value="1"/>
</dbReference>